<accession>A0ABP9CMJ0</accession>
<dbReference type="Proteomes" id="UP001501265">
    <property type="component" value="Unassembled WGS sequence"/>
</dbReference>
<protein>
    <submittedName>
        <fullName evidence="1">Uncharacterized protein</fullName>
    </submittedName>
</protein>
<name>A0ABP9CMJ0_9ACTN</name>
<organism evidence="1 2">
    <name type="scientific">Streptomyces ziwulingensis</name>
    <dbReference type="NCBI Taxonomy" id="1045501"/>
    <lineage>
        <taxon>Bacteria</taxon>
        <taxon>Bacillati</taxon>
        <taxon>Actinomycetota</taxon>
        <taxon>Actinomycetes</taxon>
        <taxon>Kitasatosporales</taxon>
        <taxon>Streptomycetaceae</taxon>
        <taxon>Streptomyces</taxon>
    </lineage>
</organism>
<proteinExistence type="predicted"/>
<dbReference type="EMBL" id="BAABIG010000052">
    <property type="protein sequence ID" value="GAA4811943.1"/>
    <property type="molecule type" value="Genomic_DNA"/>
</dbReference>
<keyword evidence="2" id="KW-1185">Reference proteome</keyword>
<sequence>MAAARRMAATGVVGDAACSMSAVGRPDPGLVPPLDRIGIGQSDGYTCLVF</sequence>
<evidence type="ECO:0000313" key="1">
    <source>
        <dbReference type="EMBL" id="GAA4811943.1"/>
    </source>
</evidence>
<reference evidence="2" key="1">
    <citation type="journal article" date="2019" name="Int. J. Syst. Evol. Microbiol.">
        <title>The Global Catalogue of Microorganisms (GCM) 10K type strain sequencing project: providing services to taxonomists for standard genome sequencing and annotation.</title>
        <authorList>
            <consortium name="The Broad Institute Genomics Platform"/>
            <consortium name="The Broad Institute Genome Sequencing Center for Infectious Disease"/>
            <person name="Wu L."/>
            <person name="Ma J."/>
        </authorList>
    </citation>
    <scope>NUCLEOTIDE SEQUENCE [LARGE SCALE GENOMIC DNA]</scope>
    <source>
        <strain evidence="2">JCM 18081</strain>
    </source>
</reference>
<gene>
    <name evidence="1" type="ORF">GCM10023220_48900</name>
</gene>
<evidence type="ECO:0000313" key="2">
    <source>
        <dbReference type="Proteomes" id="UP001501265"/>
    </source>
</evidence>
<comment type="caution">
    <text evidence="1">The sequence shown here is derived from an EMBL/GenBank/DDBJ whole genome shotgun (WGS) entry which is preliminary data.</text>
</comment>